<dbReference type="AlphaFoldDB" id="A0AA89C5K1"/>
<keyword evidence="11" id="KW-0675">Receptor</keyword>
<keyword evidence="12" id="KW-0325">Glycoprotein</keyword>
<keyword evidence="17" id="KW-1185">Reference proteome</keyword>
<evidence type="ECO:0000256" key="8">
    <source>
        <dbReference type="ARBA" id="ARBA00022859"/>
    </source>
</evidence>
<comment type="subcellular location">
    <subcellularLocation>
        <location evidence="1">Membrane</location>
        <topology evidence="1">Single-pass type I membrane protein</topology>
    </subcellularLocation>
</comment>
<dbReference type="SUPFAM" id="SSF52058">
    <property type="entry name" value="L domain-like"/>
    <property type="match status" value="1"/>
</dbReference>
<evidence type="ECO:0000256" key="5">
    <source>
        <dbReference type="ARBA" id="ARBA00022692"/>
    </source>
</evidence>
<feature type="chain" id="PRO_5041711443" description="TIR domain-containing protein" evidence="14">
    <location>
        <begin position="27"/>
        <end position="668"/>
    </location>
</feature>
<dbReference type="SMART" id="SM00255">
    <property type="entry name" value="TIR"/>
    <property type="match status" value="1"/>
</dbReference>
<feature type="signal peptide" evidence="14">
    <location>
        <begin position="1"/>
        <end position="26"/>
    </location>
</feature>
<reference evidence="16" key="1">
    <citation type="submission" date="2019-08" db="EMBL/GenBank/DDBJ databases">
        <title>The improved chromosome-level genome for the pearl oyster Pinctada fucata martensii using PacBio sequencing and Hi-C.</title>
        <authorList>
            <person name="Zheng Z."/>
        </authorList>
    </citation>
    <scope>NUCLEOTIDE SEQUENCE</scope>
    <source>
        <strain evidence="16">ZZ-2019</strain>
        <tissue evidence="16">Adductor muscle</tissue>
    </source>
</reference>
<comment type="similarity">
    <text evidence="2">Belongs to the Toll-like receptor family.</text>
</comment>
<keyword evidence="4" id="KW-0433">Leucine-rich repeat</keyword>
<dbReference type="Proteomes" id="UP001186944">
    <property type="component" value="Unassembled WGS sequence"/>
</dbReference>
<keyword evidence="7" id="KW-0677">Repeat</keyword>
<dbReference type="PROSITE" id="PS51450">
    <property type="entry name" value="LRR"/>
    <property type="match status" value="2"/>
</dbReference>
<evidence type="ECO:0000256" key="12">
    <source>
        <dbReference type="ARBA" id="ARBA00023180"/>
    </source>
</evidence>
<dbReference type="GO" id="GO:0007165">
    <property type="term" value="P:signal transduction"/>
    <property type="evidence" value="ECO:0007669"/>
    <property type="project" value="InterPro"/>
</dbReference>
<dbReference type="Pfam" id="PF13855">
    <property type="entry name" value="LRR_8"/>
    <property type="match status" value="1"/>
</dbReference>
<protein>
    <recommendedName>
        <fullName evidence="15">TIR domain-containing protein</fullName>
    </recommendedName>
</protein>
<accession>A0AA89C5K1</accession>
<dbReference type="InterPro" id="IPR032675">
    <property type="entry name" value="LRR_dom_sf"/>
</dbReference>
<dbReference type="PRINTS" id="PR01537">
    <property type="entry name" value="INTRLKN1R1F"/>
</dbReference>
<evidence type="ECO:0000256" key="14">
    <source>
        <dbReference type="SAM" id="SignalP"/>
    </source>
</evidence>
<organism evidence="16 17">
    <name type="scientific">Pinctada imbricata</name>
    <name type="common">Atlantic pearl-oyster</name>
    <name type="synonym">Pinctada martensii</name>
    <dbReference type="NCBI Taxonomy" id="66713"/>
    <lineage>
        <taxon>Eukaryota</taxon>
        <taxon>Metazoa</taxon>
        <taxon>Spiralia</taxon>
        <taxon>Lophotrochozoa</taxon>
        <taxon>Mollusca</taxon>
        <taxon>Bivalvia</taxon>
        <taxon>Autobranchia</taxon>
        <taxon>Pteriomorphia</taxon>
        <taxon>Pterioida</taxon>
        <taxon>Pterioidea</taxon>
        <taxon>Pteriidae</taxon>
        <taxon>Pinctada</taxon>
    </lineage>
</organism>
<evidence type="ECO:0000259" key="15">
    <source>
        <dbReference type="PROSITE" id="PS50104"/>
    </source>
</evidence>
<proteinExistence type="inferred from homology"/>
<keyword evidence="8" id="KW-0391">Immunity</keyword>
<dbReference type="InterPro" id="IPR000483">
    <property type="entry name" value="Cys-rich_flank_reg_C"/>
</dbReference>
<dbReference type="Pfam" id="PF01582">
    <property type="entry name" value="TIR"/>
    <property type="match status" value="1"/>
</dbReference>
<evidence type="ECO:0000256" key="10">
    <source>
        <dbReference type="ARBA" id="ARBA00023136"/>
    </source>
</evidence>
<dbReference type="InterPro" id="IPR035897">
    <property type="entry name" value="Toll_tir_struct_dom_sf"/>
</dbReference>
<comment type="caution">
    <text evidence="16">The sequence shown here is derived from an EMBL/GenBank/DDBJ whole genome shotgun (WGS) entry which is preliminary data.</text>
</comment>
<evidence type="ECO:0000256" key="2">
    <source>
        <dbReference type="ARBA" id="ARBA00009634"/>
    </source>
</evidence>
<dbReference type="GO" id="GO:0005886">
    <property type="term" value="C:plasma membrane"/>
    <property type="evidence" value="ECO:0007669"/>
    <property type="project" value="TreeGrafter"/>
</dbReference>
<keyword evidence="6 14" id="KW-0732">Signal</keyword>
<keyword evidence="9 13" id="KW-1133">Transmembrane helix</keyword>
<dbReference type="SUPFAM" id="SSF52200">
    <property type="entry name" value="Toll/Interleukin receptor TIR domain"/>
    <property type="match status" value="1"/>
</dbReference>
<dbReference type="GO" id="GO:0045087">
    <property type="term" value="P:innate immune response"/>
    <property type="evidence" value="ECO:0007669"/>
    <property type="project" value="UniProtKB-KW"/>
</dbReference>
<dbReference type="PROSITE" id="PS50104">
    <property type="entry name" value="TIR"/>
    <property type="match status" value="1"/>
</dbReference>
<evidence type="ECO:0000256" key="7">
    <source>
        <dbReference type="ARBA" id="ARBA00022737"/>
    </source>
</evidence>
<evidence type="ECO:0000256" key="9">
    <source>
        <dbReference type="ARBA" id="ARBA00022989"/>
    </source>
</evidence>
<dbReference type="PANTHER" id="PTHR24365:SF541">
    <property type="entry name" value="PROTEIN TOLL-RELATED"/>
    <property type="match status" value="1"/>
</dbReference>
<evidence type="ECO:0000256" key="3">
    <source>
        <dbReference type="ARBA" id="ARBA00022588"/>
    </source>
</evidence>
<sequence length="668" mass="77924">MHGYFYTVLSLWTLLRTIDLSHLVQARTEVKECDNTEYVNCTKLPMNCKCKADLAVCVNVSYIPQMPECIKAVIIQKSHLRNLTQKTFKNLQGLNLTYLHLRNNHIVNVSEDSFGQLHHLKSLVFQKEKHFKPNVMRNLLFNVTRNLVSLKIDGFNWTSVWNDFPHDLFAGLRNSSVQNVSLTTCNMSRFNGSWFDNVDTLRSLDLSENFLRNGTARYNGLNSLQSLDLAFNSYKYFPDFCKNKLPSLKNLNFASNKITDLYTLQENVKCLDELEELNINGHAIRIIYRNTFSSLRSLKVLRISEMSQMRYISGNAFNSSSLQSIFFYNNGFIFSKHSLDTYGAFANVPNLQNLDISRNYLDMKTKDFQRMLQPLTNLIKHLPESLLNNLDILNLSRNPLSCSCQDIKWLYDWFQRPNNQEKVASLDLTKCESPDNLKGKVLMTLTFREICPMSEEVKHLIIGLSVSVLTILLVAGIIYRSRWHIRHWLFIVRSSRRPGYTRLPSDDFVYDGFLVYAEDDRIFVHDTLVPRVENQEGYKLCVHFRDFDVGKFIADNIVENMNKSRKVIVILSNNFAKSRWCDFELMIAQRRLLSERGDILILILYKDIDFRHMSSSLRMLLTTMTYAKWTNDSAGQTVFWEQILFGLRRPENQQNSDEYNAYQSVERM</sequence>
<dbReference type="GO" id="GO:0038023">
    <property type="term" value="F:signaling receptor activity"/>
    <property type="evidence" value="ECO:0007669"/>
    <property type="project" value="TreeGrafter"/>
</dbReference>
<evidence type="ECO:0000256" key="11">
    <source>
        <dbReference type="ARBA" id="ARBA00023170"/>
    </source>
</evidence>
<dbReference type="Pfam" id="PF13306">
    <property type="entry name" value="LRR_5"/>
    <property type="match status" value="2"/>
</dbReference>
<dbReference type="InterPro" id="IPR000157">
    <property type="entry name" value="TIR_dom"/>
</dbReference>
<dbReference type="Gene3D" id="3.40.50.10140">
    <property type="entry name" value="Toll/interleukin-1 receptor homology (TIR) domain"/>
    <property type="match status" value="1"/>
</dbReference>
<dbReference type="PANTHER" id="PTHR24365">
    <property type="entry name" value="TOLL-LIKE RECEPTOR"/>
    <property type="match status" value="1"/>
</dbReference>
<gene>
    <name evidence="16" type="ORF">FSP39_016946</name>
</gene>
<name>A0AA89C5K1_PINIB</name>
<dbReference type="Gene3D" id="3.80.10.10">
    <property type="entry name" value="Ribonuclease Inhibitor"/>
    <property type="match status" value="2"/>
</dbReference>
<dbReference type="FunFam" id="3.40.50.10140:FF:000001">
    <property type="entry name" value="Toll-like receptor 2"/>
    <property type="match status" value="1"/>
</dbReference>
<feature type="transmembrane region" description="Helical" evidence="13">
    <location>
        <begin position="460"/>
        <end position="479"/>
    </location>
</feature>
<dbReference type="EMBL" id="VSWD01000006">
    <property type="protein sequence ID" value="KAK3100252.1"/>
    <property type="molecule type" value="Genomic_DNA"/>
</dbReference>
<evidence type="ECO:0000256" key="13">
    <source>
        <dbReference type="SAM" id="Phobius"/>
    </source>
</evidence>
<dbReference type="InterPro" id="IPR026906">
    <property type="entry name" value="LRR_5"/>
</dbReference>
<evidence type="ECO:0000313" key="16">
    <source>
        <dbReference type="EMBL" id="KAK3100252.1"/>
    </source>
</evidence>
<keyword evidence="5 13" id="KW-0812">Transmembrane</keyword>
<feature type="domain" description="TIR" evidence="15">
    <location>
        <begin position="508"/>
        <end position="647"/>
    </location>
</feature>
<dbReference type="SMART" id="SM00082">
    <property type="entry name" value="LRRCT"/>
    <property type="match status" value="1"/>
</dbReference>
<keyword evidence="10 13" id="KW-0472">Membrane</keyword>
<evidence type="ECO:0000256" key="6">
    <source>
        <dbReference type="ARBA" id="ARBA00022729"/>
    </source>
</evidence>
<evidence type="ECO:0000313" key="17">
    <source>
        <dbReference type="Proteomes" id="UP001186944"/>
    </source>
</evidence>
<keyword evidence="3" id="KW-0399">Innate immunity</keyword>
<evidence type="ECO:0000256" key="1">
    <source>
        <dbReference type="ARBA" id="ARBA00004479"/>
    </source>
</evidence>
<dbReference type="InterPro" id="IPR001611">
    <property type="entry name" value="Leu-rich_rpt"/>
</dbReference>
<evidence type="ECO:0000256" key="4">
    <source>
        <dbReference type="ARBA" id="ARBA00022614"/>
    </source>
</evidence>